<evidence type="ECO:0000256" key="2">
    <source>
        <dbReference type="ARBA" id="ARBA00022603"/>
    </source>
</evidence>
<dbReference type="InterPro" id="IPR029063">
    <property type="entry name" value="SAM-dependent_MTases_sf"/>
</dbReference>
<evidence type="ECO:0000256" key="7">
    <source>
        <dbReference type="PROSITE-ProRule" id="PRU01016"/>
    </source>
</evidence>
<dbReference type="PRINTS" id="PR00105">
    <property type="entry name" value="C5METTRFRASE"/>
</dbReference>
<evidence type="ECO:0000256" key="8">
    <source>
        <dbReference type="RuleBase" id="RU000416"/>
    </source>
</evidence>
<dbReference type="GO" id="GO:0003677">
    <property type="term" value="F:DNA binding"/>
    <property type="evidence" value="ECO:0007669"/>
    <property type="project" value="TreeGrafter"/>
</dbReference>
<organism evidence="9 10">
    <name type="scientific">Hydrogenovibrio crunogenus</name>
    <dbReference type="NCBI Taxonomy" id="39765"/>
    <lineage>
        <taxon>Bacteria</taxon>
        <taxon>Pseudomonadati</taxon>
        <taxon>Pseudomonadota</taxon>
        <taxon>Gammaproteobacteria</taxon>
        <taxon>Thiotrichales</taxon>
        <taxon>Piscirickettsiaceae</taxon>
        <taxon>Hydrogenovibrio</taxon>
    </lineage>
</organism>
<dbReference type="EC" id="2.1.1.37" evidence="1"/>
<dbReference type="PROSITE" id="PS00095">
    <property type="entry name" value="C5_MTASE_2"/>
    <property type="match status" value="1"/>
</dbReference>
<dbReference type="GO" id="GO:0009307">
    <property type="term" value="P:DNA restriction-modification system"/>
    <property type="evidence" value="ECO:0007669"/>
    <property type="project" value="UniProtKB-KW"/>
</dbReference>
<dbReference type="InterPro" id="IPR001525">
    <property type="entry name" value="C5_MeTfrase"/>
</dbReference>
<evidence type="ECO:0000256" key="4">
    <source>
        <dbReference type="ARBA" id="ARBA00022691"/>
    </source>
</evidence>
<dbReference type="Gene3D" id="3.90.120.10">
    <property type="entry name" value="DNA Methylase, subunit A, domain 2"/>
    <property type="match status" value="1"/>
</dbReference>
<gene>
    <name evidence="9" type="primary">aplIM</name>
    <name evidence="9" type="ORF">GHNINEIG_00396</name>
</gene>
<dbReference type="NCBIfam" id="TIGR00675">
    <property type="entry name" value="dcm"/>
    <property type="match status" value="1"/>
</dbReference>
<dbReference type="RefSeq" id="WP_135795080.1">
    <property type="nucleotide sequence ID" value="NZ_CP032096.1"/>
</dbReference>
<dbReference type="GO" id="GO:0044027">
    <property type="term" value="P:negative regulation of gene expression via chromosomal CpG island methylation"/>
    <property type="evidence" value="ECO:0007669"/>
    <property type="project" value="TreeGrafter"/>
</dbReference>
<keyword evidence="5" id="KW-0680">Restriction system</keyword>
<dbReference type="InterPro" id="IPR031303">
    <property type="entry name" value="C5_meth_CS"/>
</dbReference>
<dbReference type="GO" id="GO:0003886">
    <property type="term" value="F:DNA (cytosine-5-)-methyltransferase activity"/>
    <property type="evidence" value="ECO:0007669"/>
    <property type="project" value="UniProtKB-EC"/>
</dbReference>
<dbReference type="PANTHER" id="PTHR10629:SF52">
    <property type="entry name" value="DNA (CYTOSINE-5)-METHYLTRANSFERASE 1"/>
    <property type="match status" value="1"/>
</dbReference>
<dbReference type="GO" id="GO:0032259">
    <property type="term" value="P:methylation"/>
    <property type="evidence" value="ECO:0007669"/>
    <property type="project" value="UniProtKB-KW"/>
</dbReference>
<protein>
    <recommendedName>
        <fullName evidence="1">DNA (cytosine-5-)-methyltransferase</fullName>
        <ecNumber evidence="1">2.1.1.37</ecNumber>
    </recommendedName>
</protein>
<keyword evidence="3 7" id="KW-0808">Transferase</keyword>
<dbReference type="Proteomes" id="UP000296201">
    <property type="component" value="Chromosome"/>
</dbReference>
<evidence type="ECO:0000256" key="6">
    <source>
        <dbReference type="ARBA" id="ARBA00047422"/>
    </source>
</evidence>
<dbReference type="OrthoDB" id="9813719at2"/>
<keyword evidence="10" id="KW-1185">Reference proteome</keyword>
<keyword evidence="2 7" id="KW-0489">Methyltransferase</keyword>
<sequence length="374" mass="42415">MNKNNYIAVDIFSGAGGMSVGASLAGINVKLSVELDQYAAETYRFNHPNTQVLQNDISEVDPLEHISESPFILFGGPPCQGFSHANTRTRNLDNPNNWMFKEYLRFVDTLQPDWFVFENVEGFASFDKGNFSNDVESALQKLGYQTSSKILNAAVFGVPQKRFRFFIIGHKKTLGGIAFDFDSLEHISPVTIHDAIFDLPLLQNGQMSQKLQYKCEPKSEYARLLRNGMSHAIQNFVSKNNDTVIERYKVIKQGENWKAAAEKGFMTTYSSTHNTHSGIYRRLKYKDFAPTISNYRKSMLIHPTQHRGLSLREAARIQSFPDSYEFQGPISYMQQQVGNAVPPLLAKTIFEKIVDYSKQANQTSDTLIDRYKVG</sequence>
<dbReference type="PROSITE" id="PS51679">
    <property type="entry name" value="SAM_MT_C5"/>
    <property type="match status" value="1"/>
</dbReference>
<dbReference type="REBASE" id="308049">
    <property type="entry name" value="M.HcrSP41ORF396P"/>
</dbReference>
<name>A0A4P7NXJ3_9GAMM</name>
<reference evidence="9 10" key="1">
    <citation type="submission" date="2018-08" db="EMBL/GenBank/DDBJ databases">
        <title>Horizontal acquisition of hydrogen conversion ability and other habitat adaptations in Hydrogenovibrio crunogenus strains.</title>
        <authorList>
            <person name="Gonnella G."/>
            <person name="Adam N."/>
            <person name="Perner M."/>
        </authorList>
    </citation>
    <scope>NUCLEOTIDE SEQUENCE [LARGE SCALE GENOMIC DNA]</scope>
    <source>
        <strain evidence="9 10">SP-41</strain>
    </source>
</reference>
<feature type="active site" evidence="7">
    <location>
        <position position="79"/>
    </location>
</feature>
<evidence type="ECO:0000256" key="1">
    <source>
        <dbReference type="ARBA" id="ARBA00011975"/>
    </source>
</evidence>
<keyword evidence="4 7" id="KW-0949">S-adenosyl-L-methionine</keyword>
<dbReference type="SUPFAM" id="SSF53335">
    <property type="entry name" value="S-adenosyl-L-methionine-dependent methyltransferases"/>
    <property type="match status" value="1"/>
</dbReference>
<evidence type="ECO:0000313" key="9">
    <source>
        <dbReference type="EMBL" id="QBZ82366.1"/>
    </source>
</evidence>
<dbReference type="PANTHER" id="PTHR10629">
    <property type="entry name" value="CYTOSINE-SPECIFIC METHYLTRANSFERASE"/>
    <property type="match status" value="1"/>
</dbReference>
<dbReference type="Gene3D" id="3.40.50.150">
    <property type="entry name" value="Vaccinia Virus protein VP39"/>
    <property type="match status" value="1"/>
</dbReference>
<comment type="similarity">
    <text evidence="7 8">Belongs to the class I-like SAM-binding methyltransferase superfamily. C5-methyltransferase family.</text>
</comment>
<dbReference type="EMBL" id="CP032096">
    <property type="protein sequence ID" value="QBZ82366.1"/>
    <property type="molecule type" value="Genomic_DNA"/>
</dbReference>
<dbReference type="Pfam" id="PF00145">
    <property type="entry name" value="DNA_methylase"/>
    <property type="match status" value="1"/>
</dbReference>
<dbReference type="AlphaFoldDB" id="A0A4P7NXJ3"/>
<comment type="catalytic activity">
    <reaction evidence="6">
        <text>a 2'-deoxycytidine in DNA + S-adenosyl-L-methionine = a 5-methyl-2'-deoxycytidine in DNA + S-adenosyl-L-homocysteine + H(+)</text>
        <dbReference type="Rhea" id="RHEA:13681"/>
        <dbReference type="Rhea" id="RHEA-COMP:11369"/>
        <dbReference type="Rhea" id="RHEA-COMP:11370"/>
        <dbReference type="ChEBI" id="CHEBI:15378"/>
        <dbReference type="ChEBI" id="CHEBI:57856"/>
        <dbReference type="ChEBI" id="CHEBI:59789"/>
        <dbReference type="ChEBI" id="CHEBI:85452"/>
        <dbReference type="ChEBI" id="CHEBI:85454"/>
        <dbReference type="EC" id="2.1.1.37"/>
    </reaction>
</comment>
<evidence type="ECO:0000313" key="10">
    <source>
        <dbReference type="Proteomes" id="UP000296201"/>
    </source>
</evidence>
<accession>A0A4P7NXJ3</accession>
<evidence type="ECO:0000256" key="3">
    <source>
        <dbReference type="ARBA" id="ARBA00022679"/>
    </source>
</evidence>
<dbReference type="InterPro" id="IPR050390">
    <property type="entry name" value="C5-Methyltransferase"/>
</dbReference>
<evidence type="ECO:0000256" key="5">
    <source>
        <dbReference type="ARBA" id="ARBA00022747"/>
    </source>
</evidence>
<proteinExistence type="inferred from homology"/>